<name>A0A6J4Q8W7_9BACT</name>
<dbReference type="AlphaFoldDB" id="A0A6J4Q8W7"/>
<protein>
    <submittedName>
        <fullName evidence="2">Uncharacterized protein</fullName>
    </submittedName>
</protein>
<evidence type="ECO:0000256" key="1">
    <source>
        <dbReference type="SAM" id="MobiDB-lite"/>
    </source>
</evidence>
<accession>A0A6J4Q8W7</accession>
<feature type="non-terminal residue" evidence="2">
    <location>
        <position position="89"/>
    </location>
</feature>
<feature type="compositionally biased region" description="Low complexity" evidence="1">
    <location>
        <begin position="74"/>
        <end position="89"/>
    </location>
</feature>
<organism evidence="2">
    <name type="scientific">uncultured Phycisphaerae bacterium</name>
    <dbReference type="NCBI Taxonomy" id="904963"/>
    <lineage>
        <taxon>Bacteria</taxon>
        <taxon>Pseudomonadati</taxon>
        <taxon>Planctomycetota</taxon>
        <taxon>Phycisphaerae</taxon>
        <taxon>environmental samples</taxon>
    </lineage>
</organism>
<sequence length="89" mass="9898">DDEWLGQRLALLLLRHPVPRRRRRLAAGMPGVREHDLPQPAAGGRADHPGLRGRERERERRQRRRRGGAGPPVGAGRPRAAGAAGRVRQ</sequence>
<feature type="compositionally biased region" description="Basic and acidic residues" evidence="1">
    <location>
        <begin position="45"/>
        <end position="60"/>
    </location>
</feature>
<dbReference type="EMBL" id="CADCUQ010000893">
    <property type="protein sequence ID" value="CAA9436864.1"/>
    <property type="molecule type" value="Genomic_DNA"/>
</dbReference>
<feature type="non-terminal residue" evidence="2">
    <location>
        <position position="1"/>
    </location>
</feature>
<gene>
    <name evidence="2" type="ORF">AVDCRST_MAG64-3879</name>
</gene>
<feature type="region of interest" description="Disordered" evidence="1">
    <location>
        <begin position="21"/>
        <end position="89"/>
    </location>
</feature>
<reference evidence="2" key="1">
    <citation type="submission" date="2020-02" db="EMBL/GenBank/DDBJ databases">
        <authorList>
            <person name="Meier V. D."/>
        </authorList>
    </citation>
    <scope>NUCLEOTIDE SEQUENCE</scope>
    <source>
        <strain evidence="2">AVDCRST_MAG64</strain>
    </source>
</reference>
<evidence type="ECO:0000313" key="2">
    <source>
        <dbReference type="EMBL" id="CAA9436864.1"/>
    </source>
</evidence>
<proteinExistence type="predicted"/>